<evidence type="ECO:0000313" key="1">
    <source>
        <dbReference type="EMBL" id="RJF72458.1"/>
    </source>
</evidence>
<gene>
    <name evidence="1" type="ORF">D3875_13775</name>
</gene>
<evidence type="ECO:0000313" key="2">
    <source>
        <dbReference type="Proteomes" id="UP000286287"/>
    </source>
</evidence>
<dbReference type="EMBL" id="QYUJ01000014">
    <property type="protein sequence ID" value="RJF72458.1"/>
    <property type="molecule type" value="Genomic_DNA"/>
</dbReference>
<dbReference type="InterPro" id="IPR013783">
    <property type="entry name" value="Ig-like_fold"/>
</dbReference>
<accession>A0A418V8N9</accession>
<protein>
    <recommendedName>
        <fullName evidence="3">Bacterial Ig-like domain-containing protein</fullName>
    </recommendedName>
</protein>
<dbReference type="AlphaFoldDB" id="A0A418V8N9"/>
<dbReference type="Gene3D" id="2.60.40.10">
    <property type="entry name" value="Immunoglobulins"/>
    <property type="match status" value="1"/>
</dbReference>
<sequence>MTITLPNGTITTEGDYTITISLSDNVGVTTVNGYVQSALGRSNLNNLSTAGGTATIHVSKLFNGVNTIYITATDAAGNVGKASASVTVAIP</sequence>
<comment type="caution">
    <text evidence="1">The sequence shown here is derived from an EMBL/GenBank/DDBJ whole genome shotgun (WGS) entry which is preliminary data.</text>
</comment>
<evidence type="ECO:0008006" key="3">
    <source>
        <dbReference type="Google" id="ProtNLM"/>
    </source>
</evidence>
<reference evidence="1 2" key="1">
    <citation type="submission" date="2018-09" db="EMBL/GenBank/DDBJ databases">
        <authorList>
            <person name="Zhu H."/>
        </authorList>
    </citation>
    <scope>NUCLEOTIDE SEQUENCE [LARGE SCALE GENOMIC DNA]</scope>
    <source>
        <strain evidence="1 2">K2S05-167</strain>
    </source>
</reference>
<organism evidence="1 2">
    <name type="scientific">Deinococcus cavernae</name>
    <dbReference type="NCBI Taxonomy" id="2320857"/>
    <lineage>
        <taxon>Bacteria</taxon>
        <taxon>Thermotogati</taxon>
        <taxon>Deinococcota</taxon>
        <taxon>Deinococci</taxon>
        <taxon>Deinococcales</taxon>
        <taxon>Deinococcaceae</taxon>
        <taxon>Deinococcus</taxon>
    </lineage>
</organism>
<name>A0A418V8N9_9DEIO</name>
<proteinExistence type="predicted"/>
<dbReference type="Proteomes" id="UP000286287">
    <property type="component" value="Unassembled WGS sequence"/>
</dbReference>
<keyword evidence="2" id="KW-1185">Reference proteome</keyword>